<organism evidence="2 3">
    <name type="scientific">Chitinophaga rhizophila</name>
    <dbReference type="NCBI Taxonomy" id="2866212"/>
    <lineage>
        <taxon>Bacteria</taxon>
        <taxon>Pseudomonadati</taxon>
        <taxon>Bacteroidota</taxon>
        <taxon>Chitinophagia</taxon>
        <taxon>Chitinophagales</taxon>
        <taxon>Chitinophagaceae</taxon>
        <taxon>Chitinophaga</taxon>
    </lineage>
</organism>
<feature type="signal peptide" evidence="1">
    <location>
        <begin position="1"/>
        <end position="21"/>
    </location>
</feature>
<evidence type="ECO:0000313" key="2">
    <source>
        <dbReference type="EMBL" id="MBW8685634.1"/>
    </source>
</evidence>
<evidence type="ECO:0000256" key="1">
    <source>
        <dbReference type="SAM" id="SignalP"/>
    </source>
</evidence>
<gene>
    <name evidence="2" type="ORF">K1Y79_14940</name>
</gene>
<feature type="chain" id="PRO_5046779301" evidence="1">
    <location>
        <begin position="22"/>
        <end position="199"/>
    </location>
</feature>
<name>A0ABS7GFQ7_9BACT</name>
<dbReference type="PROSITE" id="PS51257">
    <property type="entry name" value="PROKAR_LIPOPROTEIN"/>
    <property type="match status" value="1"/>
</dbReference>
<dbReference type="EMBL" id="JAICCF010000003">
    <property type="protein sequence ID" value="MBW8685634.1"/>
    <property type="molecule type" value="Genomic_DNA"/>
</dbReference>
<reference evidence="2 3" key="1">
    <citation type="submission" date="2021-08" db="EMBL/GenBank/DDBJ databases">
        <title>The genome sequence of Chitinophaga sp. B61.</title>
        <authorList>
            <person name="Zhang X."/>
        </authorList>
    </citation>
    <scope>NUCLEOTIDE SEQUENCE [LARGE SCALE GENOMIC DNA]</scope>
    <source>
        <strain evidence="2 3">B61</strain>
    </source>
</reference>
<evidence type="ECO:0000313" key="3">
    <source>
        <dbReference type="Proteomes" id="UP000812961"/>
    </source>
</evidence>
<accession>A0ABS7GFQ7</accession>
<protein>
    <submittedName>
        <fullName evidence="2">Uncharacterized protein</fullName>
    </submittedName>
</protein>
<dbReference type="Proteomes" id="UP000812961">
    <property type="component" value="Unassembled WGS sequence"/>
</dbReference>
<proteinExistence type="predicted"/>
<dbReference type="RefSeq" id="WP_220250972.1">
    <property type="nucleotide sequence ID" value="NZ_JAICCF010000003.1"/>
</dbReference>
<keyword evidence="1" id="KW-0732">Signal</keyword>
<comment type="caution">
    <text evidence="2">The sequence shown here is derived from an EMBL/GenBank/DDBJ whole genome shotgun (WGS) entry which is preliminary data.</text>
</comment>
<keyword evidence="3" id="KW-1185">Reference proteome</keyword>
<sequence length="199" mass="22009">MNKLRKHLLLGMIALGVMTFASCSKEDPVPEKDQEEVGKTILLLQEVDWHGDFRTGHADAIANAPIDTIQFDEKGNAPVGFHLHLHTGHSYKMTLVARDYAGREIQQTFLERADIHQAVILGAPAGAIDYTYGDEQVGVTGYLHIVKSASTFTLQYLMRHLNPGVKAGVTADDWNNADYQQKLAGATDLDLKFELHPVD</sequence>